<dbReference type="InterPro" id="IPR001737">
    <property type="entry name" value="KsgA/Erm"/>
</dbReference>
<feature type="binding site" evidence="9">
    <location>
        <position position="117"/>
    </location>
    <ligand>
        <name>S-adenosyl-L-methionine</name>
        <dbReference type="ChEBI" id="CHEBI:59789"/>
    </ligand>
</feature>
<evidence type="ECO:0000256" key="11">
    <source>
        <dbReference type="SAM" id="MobiDB-lite"/>
    </source>
</evidence>
<dbReference type="RefSeq" id="XP_047844292.1">
    <property type="nucleotide sequence ID" value="XM_047988298.1"/>
</dbReference>
<evidence type="ECO:0000313" key="14">
    <source>
        <dbReference type="Proteomes" id="UP000829364"/>
    </source>
</evidence>
<evidence type="ECO:0000313" key="13">
    <source>
        <dbReference type="EMBL" id="UNI20811.1"/>
    </source>
</evidence>
<dbReference type="SMART" id="SM00650">
    <property type="entry name" value="rADc"/>
    <property type="match status" value="1"/>
</dbReference>
<evidence type="ECO:0000256" key="2">
    <source>
        <dbReference type="ARBA" id="ARBA00022552"/>
    </source>
</evidence>
<dbReference type="CDD" id="cd02440">
    <property type="entry name" value="AdoMet_MTases"/>
    <property type="match status" value="1"/>
</dbReference>
<evidence type="ECO:0000256" key="5">
    <source>
        <dbReference type="ARBA" id="ARBA00022691"/>
    </source>
</evidence>
<evidence type="ECO:0000256" key="8">
    <source>
        <dbReference type="ARBA" id="ARBA00061109"/>
    </source>
</evidence>
<dbReference type="PANTHER" id="PTHR11727:SF7">
    <property type="entry name" value="DIMETHYLADENOSINE TRANSFERASE-RELATED"/>
    <property type="match status" value="1"/>
</dbReference>
<dbReference type="InterPro" id="IPR029063">
    <property type="entry name" value="SAM-dependent_MTases_sf"/>
</dbReference>
<dbReference type="GO" id="GO:0005730">
    <property type="term" value="C:nucleolus"/>
    <property type="evidence" value="ECO:0007669"/>
    <property type="project" value="TreeGrafter"/>
</dbReference>
<dbReference type="InterPro" id="IPR011530">
    <property type="entry name" value="rRNA_adenine_dimethylase"/>
</dbReference>
<dbReference type="GeneID" id="72068813"/>
<feature type="region of interest" description="Disordered" evidence="11">
    <location>
        <begin position="279"/>
        <end position="309"/>
    </location>
</feature>
<feature type="binding site" evidence="9">
    <location>
        <position position="132"/>
    </location>
    <ligand>
        <name>S-adenosyl-L-methionine</name>
        <dbReference type="ChEBI" id="CHEBI:59789"/>
    </ligand>
</feature>
<comment type="function">
    <text evidence="1">Specifically dimethylates two adjacent adenosines in the loop of a conserved hairpin near the 3'-end of 18S rRNA in the 40S particle.</text>
</comment>
<reference evidence="13" key="1">
    <citation type="submission" date="2021-11" db="EMBL/GenBank/DDBJ databases">
        <title>Purpureocillium_takamizusanense_genome.</title>
        <authorList>
            <person name="Nguyen N.-H."/>
        </authorList>
    </citation>
    <scope>NUCLEOTIDE SEQUENCE</scope>
    <source>
        <strain evidence="13">PT3</strain>
    </source>
</reference>
<name>A0A9Q8VD57_9HYPO</name>
<keyword evidence="14" id="KW-1185">Reference proteome</keyword>
<evidence type="ECO:0000256" key="10">
    <source>
        <dbReference type="RuleBase" id="RU362106"/>
    </source>
</evidence>
<evidence type="ECO:0000256" key="3">
    <source>
        <dbReference type="ARBA" id="ARBA00022603"/>
    </source>
</evidence>
<dbReference type="AlphaFoldDB" id="A0A9Q8VD57"/>
<keyword evidence="6 9" id="KW-0694">RNA-binding</keyword>
<feature type="binding site" evidence="9">
    <location>
        <position position="43"/>
    </location>
    <ligand>
        <name>S-adenosyl-L-methionine</name>
        <dbReference type="ChEBI" id="CHEBI:59789"/>
    </ligand>
</feature>
<feature type="binding site" evidence="9">
    <location>
        <position position="41"/>
    </location>
    <ligand>
        <name>S-adenosyl-L-methionine</name>
        <dbReference type="ChEBI" id="CHEBI:59789"/>
    </ligand>
</feature>
<feature type="binding site" evidence="9">
    <location>
        <position position="89"/>
    </location>
    <ligand>
        <name>S-adenosyl-L-methionine</name>
        <dbReference type="ChEBI" id="CHEBI:59789"/>
    </ligand>
</feature>
<dbReference type="SUPFAM" id="SSF53335">
    <property type="entry name" value="S-adenosyl-L-methionine-dependent methyltransferases"/>
    <property type="match status" value="1"/>
</dbReference>
<keyword evidence="5 9" id="KW-0949">S-adenosyl-L-methionine</keyword>
<proteinExistence type="inferred from homology"/>
<sequence length="389" mass="42919">MAKTKQAKRGSGSSTPYERPGGGSGSAKNTVFKFNTNFGQHILKNPGVSDAIVDKAYLKPTDTVLEIGPGTGNLTVRILEKAKKCICVELDPRMAAEVTKRVQGKPEQRKLEVILGDVIKTELPAFDVCISNTPYQISSPLVFKLLAMPNPPRTSILMFQREFALRLTARPGDALYCRLSVNAQFWAKITHVMKVGKNNFRPPPQVESSVVRIEPKIGKDRPNVSWDEWDGLLRVCFVRKNKTLRASWLGTKEVLAMVERNYRTWCAMNGVPVDDSLIDDDGDDDGGDADMVMDGGGDAPAEDGAADEGMDVDADDAPDFFKEMRAAGAAIPKTKSKRKKTKVAELVREKIRKVLEDVTELADKRAGKCDENDFLRLLSAFNDEGIHFS</sequence>
<dbReference type="FunFam" id="3.40.50.150:FF:000007">
    <property type="entry name" value="rRNA adenine N(6)-methyltransferase"/>
    <property type="match status" value="1"/>
</dbReference>
<feature type="region of interest" description="Disordered" evidence="11">
    <location>
        <begin position="1"/>
        <end position="28"/>
    </location>
</feature>
<accession>A0A9Q8VD57</accession>
<dbReference type="KEGG" id="ptkz:JDV02_006864"/>
<gene>
    <name evidence="13" type="primary">DIM1</name>
    <name evidence="13" type="ORF">JDV02_006864</name>
</gene>
<dbReference type="Proteomes" id="UP000829364">
    <property type="component" value="Chromosome 6"/>
</dbReference>
<dbReference type="PROSITE" id="PS51689">
    <property type="entry name" value="SAM_RNA_A_N6_MT"/>
    <property type="match status" value="1"/>
</dbReference>
<feature type="compositionally biased region" description="Acidic residues" evidence="11">
    <location>
        <begin position="279"/>
        <end position="288"/>
    </location>
</feature>
<comment type="catalytic activity">
    <reaction evidence="7">
        <text>adenosine(1779)/adenosine(1780) in 18S rRNA + 4 S-adenosyl-L-methionine = N(6)-dimethyladenosine(1779)/N(6)-dimethyladenosine(1780) in 18S rRNA + 4 S-adenosyl-L-homocysteine + 4 H(+)</text>
        <dbReference type="Rhea" id="RHEA:42780"/>
        <dbReference type="Rhea" id="RHEA-COMP:10234"/>
        <dbReference type="Rhea" id="RHEA-COMP:10236"/>
        <dbReference type="ChEBI" id="CHEBI:15378"/>
        <dbReference type="ChEBI" id="CHEBI:57856"/>
        <dbReference type="ChEBI" id="CHEBI:59789"/>
        <dbReference type="ChEBI" id="CHEBI:74411"/>
        <dbReference type="ChEBI" id="CHEBI:74493"/>
        <dbReference type="EC" id="2.1.1.183"/>
    </reaction>
</comment>
<evidence type="ECO:0000256" key="1">
    <source>
        <dbReference type="ARBA" id="ARBA00002977"/>
    </source>
</evidence>
<keyword evidence="4 9" id="KW-0808">Transferase</keyword>
<protein>
    <recommendedName>
        <fullName evidence="10">rRNA adenine N(6)-methyltransferase</fullName>
        <ecNumber evidence="10">2.1.1.-</ecNumber>
    </recommendedName>
</protein>
<dbReference type="EMBL" id="CP086359">
    <property type="protein sequence ID" value="UNI20811.1"/>
    <property type="molecule type" value="Genomic_DNA"/>
</dbReference>
<feature type="compositionally biased region" description="Acidic residues" evidence="11">
    <location>
        <begin position="300"/>
        <end position="309"/>
    </location>
</feature>
<dbReference type="GO" id="GO:0003723">
    <property type="term" value="F:RNA binding"/>
    <property type="evidence" value="ECO:0007669"/>
    <property type="project" value="UniProtKB-UniRule"/>
</dbReference>
<evidence type="ECO:0000256" key="7">
    <source>
        <dbReference type="ARBA" id="ARBA00049478"/>
    </source>
</evidence>
<dbReference type="NCBIfam" id="TIGR00755">
    <property type="entry name" value="ksgA"/>
    <property type="match status" value="1"/>
</dbReference>
<evidence type="ECO:0000256" key="6">
    <source>
        <dbReference type="ARBA" id="ARBA00022884"/>
    </source>
</evidence>
<dbReference type="Gene3D" id="1.10.8.480">
    <property type="match status" value="1"/>
</dbReference>
<organism evidence="13 14">
    <name type="scientific">Purpureocillium takamizusanense</name>
    <dbReference type="NCBI Taxonomy" id="2060973"/>
    <lineage>
        <taxon>Eukaryota</taxon>
        <taxon>Fungi</taxon>
        <taxon>Dikarya</taxon>
        <taxon>Ascomycota</taxon>
        <taxon>Pezizomycotina</taxon>
        <taxon>Sordariomycetes</taxon>
        <taxon>Hypocreomycetidae</taxon>
        <taxon>Hypocreales</taxon>
        <taxon>Ophiocordycipitaceae</taxon>
        <taxon>Purpureocillium</taxon>
    </lineage>
</organism>
<feature type="domain" description="Ribosomal RNA adenine methylase transferase N-terminal" evidence="12">
    <location>
        <begin position="48"/>
        <end position="217"/>
    </location>
</feature>
<dbReference type="Gene3D" id="3.40.50.150">
    <property type="entry name" value="Vaccinia Virus protein VP39"/>
    <property type="match status" value="1"/>
</dbReference>
<keyword evidence="3 9" id="KW-0489">Methyltransferase</keyword>
<dbReference type="GO" id="GO:0052909">
    <property type="term" value="F:18S rRNA (adenine(1779)-N(6)/adenine(1780)-N(6))-dimethyltransferase activity"/>
    <property type="evidence" value="ECO:0007669"/>
    <property type="project" value="UniProtKB-EC"/>
</dbReference>
<dbReference type="InterPro" id="IPR020598">
    <property type="entry name" value="rRNA_Ade_methylase_Trfase_N"/>
</dbReference>
<dbReference type="PANTHER" id="PTHR11727">
    <property type="entry name" value="DIMETHYLADENOSINE TRANSFERASE"/>
    <property type="match status" value="1"/>
</dbReference>
<dbReference type="EC" id="2.1.1.-" evidence="10"/>
<dbReference type="OrthoDB" id="74991at2759"/>
<dbReference type="Pfam" id="PF00398">
    <property type="entry name" value="RrnaAD"/>
    <property type="match status" value="1"/>
</dbReference>
<evidence type="ECO:0000256" key="9">
    <source>
        <dbReference type="PROSITE-ProRule" id="PRU01026"/>
    </source>
</evidence>
<feature type="binding site" evidence="9">
    <location>
        <position position="68"/>
    </location>
    <ligand>
        <name>S-adenosyl-L-methionine</name>
        <dbReference type="ChEBI" id="CHEBI:59789"/>
    </ligand>
</feature>
<comment type="similarity">
    <text evidence="8 9 10">Belongs to the class I-like SAM-binding methyltransferase superfamily. rRNA adenine N(6)-methyltransferase family.</text>
</comment>
<evidence type="ECO:0000259" key="12">
    <source>
        <dbReference type="SMART" id="SM00650"/>
    </source>
</evidence>
<keyword evidence="2 10" id="KW-0698">rRNA processing</keyword>
<evidence type="ECO:0000256" key="4">
    <source>
        <dbReference type="ARBA" id="ARBA00022679"/>
    </source>
</evidence>